<sequence length="271" mass="29365">MSALAKTIDSTLTLKDRIATLTFERDDVRNALTGTTLVDDIVNTVAWANANSDVSVLIITGSGKSFSAGGNIKEMQDKTGMFGGSVDDIQKQYRQNIQRIPLAIHKAEIPIIAAVNGAAIGAGMDLSCMCDFRIGSTNALFGETFINLGIIPGDGGAWFLQRLIGYQKAAELTFTGRLVEAQEAKELGLLLDVVEADNLLDRTMELAGSIASKPPLTIRHTKRLLKHAQQQELPEFLENCANVQAMCHHTNDHHEAVDAFLAKRKPKFSGS</sequence>
<accession>A0A4R1F4W6</accession>
<dbReference type="AlphaFoldDB" id="A0A4R1F4W6"/>
<dbReference type="InterPro" id="IPR014748">
    <property type="entry name" value="Enoyl-CoA_hydra_C"/>
</dbReference>
<keyword evidence="4" id="KW-1185">Reference proteome</keyword>
<dbReference type="InterPro" id="IPR001753">
    <property type="entry name" value="Enoyl-CoA_hydra/iso"/>
</dbReference>
<gene>
    <name evidence="3" type="ORF">EV695_2091</name>
</gene>
<reference evidence="3 4" key="1">
    <citation type="submission" date="2019-03" db="EMBL/GenBank/DDBJ databases">
        <title>Genomic Encyclopedia of Type Strains, Phase IV (KMG-IV): sequencing the most valuable type-strain genomes for metagenomic binning, comparative biology and taxonomic classification.</title>
        <authorList>
            <person name="Goeker M."/>
        </authorList>
    </citation>
    <scope>NUCLEOTIDE SEQUENCE [LARGE SCALE GENOMIC DNA]</scope>
    <source>
        <strain evidence="3 4">DSM 24830</strain>
    </source>
</reference>
<dbReference type="RefSeq" id="WP_131905846.1">
    <property type="nucleotide sequence ID" value="NZ_BAAAFU010000004.1"/>
</dbReference>
<dbReference type="CDD" id="cd06558">
    <property type="entry name" value="crotonase-like"/>
    <property type="match status" value="1"/>
</dbReference>
<dbReference type="PANTHER" id="PTHR11941">
    <property type="entry name" value="ENOYL-COA HYDRATASE-RELATED"/>
    <property type="match status" value="1"/>
</dbReference>
<evidence type="ECO:0000313" key="3">
    <source>
        <dbReference type="EMBL" id="TCJ87579.1"/>
    </source>
</evidence>
<dbReference type="OrthoDB" id="9802362at2"/>
<dbReference type="Pfam" id="PF00378">
    <property type="entry name" value="ECH_1"/>
    <property type="match status" value="1"/>
</dbReference>
<evidence type="ECO:0000313" key="4">
    <source>
        <dbReference type="Proteomes" id="UP000294887"/>
    </source>
</evidence>
<dbReference type="Proteomes" id="UP000294887">
    <property type="component" value="Unassembled WGS sequence"/>
</dbReference>
<protein>
    <submittedName>
        <fullName evidence="3">Enoyl-CoA hydratase/carnithine racemase</fullName>
    </submittedName>
</protein>
<dbReference type="GO" id="GO:0016829">
    <property type="term" value="F:lyase activity"/>
    <property type="evidence" value="ECO:0007669"/>
    <property type="project" value="UniProtKB-KW"/>
</dbReference>
<proteinExistence type="inferred from homology"/>
<dbReference type="GO" id="GO:0006635">
    <property type="term" value="P:fatty acid beta-oxidation"/>
    <property type="evidence" value="ECO:0007669"/>
    <property type="project" value="TreeGrafter"/>
</dbReference>
<dbReference type="SUPFAM" id="SSF52096">
    <property type="entry name" value="ClpP/crotonase"/>
    <property type="match status" value="1"/>
</dbReference>
<keyword evidence="2" id="KW-0456">Lyase</keyword>
<dbReference type="Gene3D" id="1.10.12.10">
    <property type="entry name" value="Lyase 2-enoyl-coa Hydratase, Chain A, domain 2"/>
    <property type="match status" value="1"/>
</dbReference>
<evidence type="ECO:0000256" key="2">
    <source>
        <dbReference type="ARBA" id="ARBA00023239"/>
    </source>
</evidence>
<dbReference type="InterPro" id="IPR029045">
    <property type="entry name" value="ClpP/crotonase-like_dom_sf"/>
</dbReference>
<dbReference type="EMBL" id="SMFQ01000003">
    <property type="protein sequence ID" value="TCJ87579.1"/>
    <property type="molecule type" value="Genomic_DNA"/>
</dbReference>
<name>A0A4R1F4W6_9GAMM</name>
<dbReference type="Gene3D" id="3.90.226.10">
    <property type="entry name" value="2-enoyl-CoA Hydratase, Chain A, domain 1"/>
    <property type="match status" value="1"/>
</dbReference>
<dbReference type="PANTHER" id="PTHR11941:SF54">
    <property type="entry name" value="ENOYL-COA HYDRATASE, MITOCHONDRIAL"/>
    <property type="match status" value="1"/>
</dbReference>
<comment type="caution">
    <text evidence="3">The sequence shown here is derived from an EMBL/GenBank/DDBJ whole genome shotgun (WGS) entry which is preliminary data.</text>
</comment>
<organism evidence="3 4">
    <name type="scientific">Cocleimonas flava</name>
    <dbReference type="NCBI Taxonomy" id="634765"/>
    <lineage>
        <taxon>Bacteria</taxon>
        <taxon>Pseudomonadati</taxon>
        <taxon>Pseudomonadota</taxon>
        <taxon>Gammaproteobacteria</taxon>
        <taxon>Thiotrichales</taxon>
        <taxon>Thiotrichaceae</taxon>
        <taxon>Cocleimonas</taxon>
    </lineage>
</organism>
<comment type="similarity">
    <text evidence="1">Belongs to the enoyl-CoA hydratase/isomerase family.</text>
</comment>
<evidence type="ECO:0000256" key="1">
    <source>
        <dbReference type="ARBA" id="ARBA00005254"/>
    </source>
</evidence>